<dbReference type="RefSeq" id="WP_191706104.1">
    <property type="nucleotide sequence ID" value="NZ_JACSQA010000002.1"/>
</dbReference>
<dbReference type="Proteomes" id="UP000640930">
    <property type="component" value="Unassembled WGS sequence"/>
</dbReference>
<accession>A0ABR8X8B3</accession>
<proteinExistence type="predicted"/>
<gene>
    <name evidence="1" type="ORF">H9636_02665</name>
</gene>
<dbReference type="EMBL" id="JACSQA010000002">
    <property type="protein sequence ID" value="MBD8025553.1"/>
    <property type="molecule type" value="Genomic_DNA"/>
</dbReference>
<protein>
    <submittedName>
        <fullName evidence="1">Uncharacterized protein</fullName>
    </submittedName>
</protein>
<evidence type="ECO:0000313" key="2">
    <source>
        <dbReference type="Proteomes" id="UP000640930"/>
    </source>
</evidence>
<sequence length="101" mass="11742">MNIKIFTLEIVNDNEFLGLLEGDEVQVSTIEQPRANGKDIALLEVDRKQFLSTFTRLGNQILLLGERIQVIRMEHVNIQEQIDINIFLRSPQFWGDDLFIL</sequence>
<keyword evidence="2" id="KW-1185">Reference proteome</keyword>
<reference evidence="1 2" key="1">
    <citation type="submission" date="2020-08" db="EMBL/GenBank/DDBJ databases">
        <title>A Genomic Blueprint of the Chicken Gut Microbiome.</title>
        <authorList>
            <person name="Gilroy R."/>
            <person name="Ravi A."/>
            <person name="Getino M."/>
            <person name="Pursley I."/>
            <person name="Horton D.L."/>
            <person name="Alikhan N.-F."/>
            <person name="Baker D."/>
            <person name="Gharbi K."/>
            <person name="Hall N."/>
            <person name="Watson M."/>
            <person name="Adriaenssens E.M."/>
            <person name="Foster-Nyarko E."/>
            <person name="Jarju S."/>
            <person name="Secka A."/>
            <person name="Antonio M."/>
            <person name="Oren A."/>
            <person name="Chaudhuri R."/>
            <person name="La Ragione R.M."/>
            <person name="Hildebrand F."/>
            <person name="Pallen M.J."/>
        </authorList>
    </citation>
    <scope>NUCLEOTIDE SEQUENCE [LARGE SCALE GENOMIC DNA]</scope>
    <source>
        <strain evidence="1 2">Re31</strain>
    </source>
</reference>
<comment type="caution">
    <text evidence="1">The sequence shown here is derived from an EMBL/GenBank/DDBJ whole genome shotgun (WGS) entry which is preliminary data.</text>
</comment>
<name>A0ABR8X8B3_9BACL</name>
<evidence type="ECO:0000313" key="1">
    <source>
        <dbReference type="EMBL" id="MBD8025553.1"/>
    </source>
</evidence>
<organism evidence="1 2">
    <name type="scientific">Ureibacillus galli</name>
    <dbReference type="NCBI Taxonomy" id="2762222"/>
    <lineage>
        <taxon>Bacteria</taxon>
        <taxon>Bacillati</taxon>
        <taxon>Bacillota</taxon>
        <taxon>Bacilli</taxon>
        <taxon>Bacillales</taxon>
        <taxon>Caryophanaceae</taxon>
        <taxon>Ureibacillus</taxon>
    </lineage>
</organism>